<dbReference type="AlphaFoldDB" id="W7TSX7"/>
<evidence type="ECO:0000313" key="1">
    <source>
        <dbReference type="EMBL" id="EWM23646.1"/>
    </source>
</evidence>
<protein>
    <submittedName>
        <fullName evidence="1">Uncharacterized protein</fullName>
    </submittedName>
</protein>
<proteinExistence type="predicted"/>
<dbReference type="Proteomes" id="UP000019335">
    <property type="component" value="Chromosome 16"/>
</dbReference>
<comment type="caution">
    <text evidence="1">The sequence shown here is derived from an EMBL/GenBank/DDBJ whole genome shotgun (WGS) entry which is preliminary data.</text>
</comment>
<organism evidence="1 2">
    <name type="scientific">Nannochloropsis gaditana</name>
    <dbReference type="NCBI Taxonomy" id="72520"/>
    <lineage>
        <taxon>Eukaryota</taxon>
        <taxon>Sar</taxon>
        <taxon>Stramenopiles</taxon>
        <taxon>Ochrophyta</taxon>
        <taxon>Eustigmatophyceae</taxon>
        <taxon>Eustigmatales</taxon>
        <taxon>Monodopsidaceae</taxon>
        <taxon>Nannochloropsis</taxon>
    </lineage>
</organism>
<name>W7TSX7_9STRA</name>
<gene>
    <name evidence="1" type="ORF">Naga_100191g11</name>
</gene>
<sequence>MEVDNPIVEEKSLYQEKGGALKISDYVVRENLLRKQSNCLKRTIEAVDGDASLYLSTHEKLNVVAKVRFVACMLVGFSRALPKCLCGPHESRYHTLKASGAKPYDELHL</sequence>
<reference evidence="1 2" key="1">
    <citation type="journal article" date="2014" name="Mol. Plant">
        <title>Chromosome Scale Genome Assembly and Transcriptome Profiling of Nannochloropsis gaditana in Nitrogen Depletion.</title>
        <authorList>
            <person name="Corteggiani Carpinelli E."/>
            <person name="Telatin A."/>
            <person name="Vitulo N."/>
            <person name="Forcato C."/>
            <person name="D'Angelo M."/>
            <person name="Schiavon R."/>
            <person name="Vezzi A."/>
            <person name="Giacometti G.M."/>
            <person name="Morosinotto T."/>
            <person name="Valle G."/>
        </authorList>
    </citation>
    <scope>NUCLEOTIDE SEQUENCE [LARGE SCALE GENOMIC DNA]</scope>
    <source>
        <strain evidence="1 2">B-31</strain>
    </source>
</reference>
<accession>W7TSX7</accession>
<evidence type="ECO:0000313" key="2">
    <source>
        <dbReference type="Proteomes" id="UP000019335"/>
    </source>
</evidence>
<dbReference type="EMBL" id="AZIL01001544">
    <property type="protein sequence ID" value="EWM23646.1"/>
    <property type="molecule type" value="Genomic_DNA"/>
</dbReference>
<keyword evidence="2" id="KW-1185">Reference proteome</keyword>